<evidence type="ECO:0000313" key="10">
    <source>
        <dbReference type="EMBL" id="AGL00634.1"/>
    </source>
</evidence>
<dbReference type="InterPro" id="IPR051919">
    <property type="entry name" value="W-dependent_AOR"/>
</dbReference>
<keyword evidence="7" id="KW-0411">Iron-sulfur</keyword>
<proteinExistence type="inferred from homology"/>
<dbReference type="Gene3D" id="1.10.569.10">
    <property type="entry name" value="Aldehyde Ferredoxin Oxidoreductase Protein, subunit A, domain 2"/>
    <property type="match status" value="1"/>
</dbReference>
<dbReference type="InterPro" id="IPR013984">
    <property type="entry name" value="Ald_Fedxn_OxRdtase_dom2"/>
</dbReference>
<dbReference type="PANTHER" id="PTHR30038">
    <property type="entry name" value="ALDEHYDE FERREDOXIN OXIDOREDUCTASE"/>
    <property type="match status" value="1"/>
</dbReference>
<keyword evidence="5" id="KW-0560">Oxidoreductase</keyword>
<dbReference type="SUPFAM" id="SSF48310">
    <property type="entry name" value="Aldehyde ferredoxin oxidoreductase, C-terminal domains"/>
    <property type="match status" value="1"/>
</dbReference>
<gene>
    <name evidence="10" type="ORF">Desgi_1109</name>
</gene>
<dbReference type="KEGG" id="dgi:Desgi_1109"/>
<dbReference type="PANTHER" id="PTHR30038:SF0">
    <property type="entry name" value="TUNGSTEN-CONTAINING ALDEHYDE FERREDOXIN OXIDOREDUCTASE"/>
    <property type="match status" value="1"/>
</dbReference>
<evidence type="ECO:0000256" key="8">
    <source>
        <dbReference type="ARBA" id="ARBA00049934"/>
    </source>
</evidence>
<dbReference type="InterPro" id="IPR001203">
    <property type="entry name" value="OxRdtase_Ald_Fedxn_C"/>
</dbReference>
<dbReference type="Proteomes" id="UP000013520">
    <property type="component" value="Chromosome"/>
</dbReference>
<dbReference type="Gene3D" id="1.10.599.10">
    <property type="entry name" value="Aldehyde Ferredoxin Oxidoreductase Protein, subunit A, domain 3"/>
    <property type="match status" value="1"/>
</dbReference>
<name>R4KDH8_9FIRM</name>
<dbReference type="InterPro" id="IPR036503">
    <property type="entry name" value="Ald_Fedxn_OxRdtase_N_sf"/>
</dbReference>
<dbReference type="eggNOG" id="COG2414">
    <property type="taxonomic scope" value="Bacteria"/>
</dbReference>
<dbReference type="Pfam" id="PF02730">
    <property type="entry name" value="AFOR_N"/>
    <property type="match status" value="1"/>
</dbReference>
<dbReference type="GO" id="GO:0009055">
    <property type="term" value="F:electron transfer activity"/>
    <property type="evidence" value="ECO:0007669"/>
    <property type="project" value="InterPro"/>
</dbReference>
<dbReference type="GO" id="GO:0016625">
    <property type="term" value="F:oxidoreductase activity, acting on the aldehyde or oxo group of donors, iron-sulfur protein as acceptor"/>
    <property type="evidence" value="ECO:0007669"/>
    <property type="project" value="InterPro"/>
</dbReference>
<evidence type="ECO:0000256" key="4">
    <source>
        <dbReference type="ARBA" id="ARBA00022723"/>
    </source>
</evidence>
<dbReference type="STRING" id="767817.Desgi_1109"/>
<dbReference type="GO" id="GO:0051539">
    <property type="term" value="F:4 iron, 4 sulfur cluster binding"/>
    <property type="evidence" value="ECO:0007669"/>
    <property type="project" value="UniProtKB-KW"/>
</dbReference>
<dbReference type="SMART" id="SM00790">
    <property type="entry name" value="AFOR_N"/>
    <property type="match status" value="1"/>
</dbReference>
<dbReference type="Gene3D" id="3.60.9.10">
    <property type="entry name" value="Aldehyde ferredoxin oxidoreductase, N-terminal domain"/>
    <property type="match status" value="1"/>
</dbReference>
<dbReference type="InterPro" id="IPR013983">
    <property type="entry name" value="Ald_Fedxn_OxRdtase_N"/>
</dbReference>
<comment type="cofactor">
    <cofactor evidence="8">
        <name>tungstopterin</name>
        <dbReference type="ChEBI" id="CHEBI:30402"/>
    </cofactor>
</comment>
<dbReference type="AlphaFoldDB" id="R4KDH8"/>
<evidence type="ECO:0000256" key="1">
    <source>
        <dbReference type="ARBA" id="ARBA00001966"/>
    </source>
</evidence>
<dbReference type="SUPFAM" id="SSF56228">
    <property type="entry name" value="Aldehyde ferredoxin oxidoreductase, N-terminal domain"/>
    <property type="match status" value="1"/>
</dbReference>
<dbReference type="InterPro" id="IPR013985">
    <property type="entry name" value="Ald_Fedxn_OxRdtase_dom3"/>
</dbReference>
<evidence type="ECO:0000313" key="11">
    <source>
        <dbReference type="Proteomes" id="UP000013520"/>
    </source>
</evidence>
<dbReference type="EMBL" id="CP003273">
    <property type="protein sequence ID" value="AGL00634.1"/>
    <property type="molecule type" value="Genomic_DNA"/>
</dbReference>
<accession>R4KDH8</accession>
<comment type="cofactor">
    <cofactor evidence="1">
        <name>[4Fe-4S] cluster</name>
        <dbReference type="ChEBI" id="CHEBI:49883"/>
    </cofactor>
</comment>
<dbReference type="InterPro" id="IPR036021">
    <property type="entry name" value="Tungsten_al_ferr_oxy-like_C"/>
</dbReference>
<sequence length="677" mass="77130">MRYAETGYNLEVDLSRGNIERVETDPGLTEKYLGGNGTAAKLIWDRVSPETDAFSPDNLLIFSAGLLVGTPVPGCNRTMVDTISPQTNFFSHSIFGGYFGPELKHAGYDKIVIRGKAPDLVYLWINNDKVEIRDASHLKGKGTQETAVLIREELKDPRIQVAAIGLAGENRVFMASIEHCNAAAARGVGVIMGDKKLKAIAVRGTKDFYVANSEELFKLCLRHSQDMQASPFVGDLMAIEWNDAFHHNNFSWGNVRVRRKGYWTQEIEDKFKEYTLKIRDRLQGCYNCPKNCHLVVKPPGRQRYMLKCYGKATWHMAAFKEIDFTFDILALSQEYGVDSYATPQAIAYAIELYEAGILTDKDLPDFPAESGDRFYYLLEKIVRREGIGDVLANGLYRAARQIGNGAETYEHNTIKKFEQVPVKLGKVNYPYYLMYCTSDKMAINQTEGSYPQDPIADIVERQKFADEWLSAPERFRRYFMGWEPRTNPSVEASINICDWNETMHYVDDATGLCAFCSSFRGQFGGATAYHIYNIPTFINLATGMNIDADDLWQIARRNRNLVRAINISRGLRRADEKPPKDHWKKREPEKEQELLDEYYKFKGWTNDGIPSKATLDKLGLDYVAEEFIKRGILTGNEDNCYTETPCYSEVNKRESGQFSSLRKSAEFTLTEYLHQNK</sequence>
<dbReference type="GO" id="GO:0046872">
    <property type="term" value="F:metal ion binding"/>
    <property type="evidence" value="ECO:0007669"/>
    <property type="project" value="UniProtKB-KW"/>
</dbReference>
<evidence type="ECO:0000256" key="5">
    <source>
        <dbReference type="ARBA" id="ARBA00023002"/>
    </source>
</evidence>
<dbReference type="OrthoDB" id="9763894at2"/>
<organism evidence="10 11">
    <name type="scientific">Desulfoscipio gibsoniae DSM 7213</name>
    <dbReference type="NCBI Taxonomy" id="767817"/>
    <lineage>
        <taxon>Bacteria</taxon>
        <taxon>Bacillati</taxon>
        <taxon>Bacillota</taxon>
        <taxon>Clostridia</taxon>
        <taxon>Eubacteriales</taxon>
        <taxon>Desulfallaceae</taxon>
        <taxon>Desulfoscipio</taxon>
    </lineage>
</organism>
<keyword evidence="3" id="KW-0004">4Fe-4S</keyword>
<keyword evidence="4" id="KW-0479">Metal-binding</keyword>
<keyword evidence="6" id="KW-0408">Iron</keyword>
<feature type="domain" description="Aldehyde ferredoxin oxidoreductase N-terminal" evidence="9">
    <location>
        <begin position="6"/>
        <end position="206"/>
    </location>
</feature>
<keyword evidence="11" id="KW-1185">Reference proteome</keyword>
<reference evidence="10 11" key="1">
    <citation type="submission" date="2012-01" db="EMBL/GenBank/DDBJ databases">
        <title>Complete sequence of Desulfotomaculum gibsoniae DSM 7213.</title>
        <authorList>
            <consortium name="US DOE Joint Genome Institute"/>
            <person name="Lucas S."/>
            <person name="Han J."/>
            <person name="Lapidus A."/>
            <person name="Cheng J.-F."/>
            <person name="Goodwin L."/>
            <person name="Pitluck S."/>
            <person name="Peters L."/>
            <person name="Ovchinnikova G."/>
            <person name="Teshima H."/>
            <person name="Detter J.C."/>
            <person name="Han C."/>
            <person name="Tapia R."/>
            <person name="Land M."/>
            <person name="Hauser L."/>
            <person name="Kyrpides N."/>
            <person name="Ivanova N."/>
            <person name="Pagani I."/>
            <person name="Parshina S."/>
            <person name="Plugge C."/>
            <person name="Muyzer G."/>
            <person name="Kuever J."/>
            <person name="Ivanova A."/>
            <person name="Nazina T."/>
            <person name="Klenk H.-P."/>
            <person name="Brambilla E."/>
            <person name="Spring S."/>
            <person name="Stams A.F."/>
            <person name="Woyke T."/>
        </authorList>
    </citation>
    <scope>NUCLEOTIDE SEQUENCE [LARGE SCALE GENOMIC DNA]</scope>
    <source>
        <strain evidence="10 11">DSM 7213</strain>
    </source>
</reference>
<dbReference type="HOGENOM" id="CLU_020364_1_0_9"/>
<dbReference type="Pfam" id="PF01314">
    <property type="entry name" value="AFOR_C"/>
    <property type="match status" value="1"/>
</dbReference>
<evidence type="ECO:0000259" key="9">
    <source>
        <dbReference type="SMART" id="SM00790"/>
    </source>
</evidence>
<evidence type="ECO:0000256" key="3">
    <source>
        <dbReference type="ARBA" id="ARBA00022485"/>
    </source>
</evidence>
<dbReference type="RefSeq" id="WP_006521301.1">
    <property type="nucleotide sequence ID" value="NC_021184.1"/>
</dbReference>
<comment type="similarity">
    <text evidence="2">Belongs to the AOR/FOR family.</text>
</comment>
<evidence type="ECO:0000256" key="7">
    <source>
        <dbReference type="ARBA" id="ARBA00023014"/>
    </source>
</evidence>
<evidence type="ECO:0000256" key="6">
    <source>
        <dbReference type="ARBA" id="ARBA00023004"/>
    </source>
</evidence>
<evidence type="ECO:0000256" key="2">
    <source>
        <dbReference type="ARBA" id="ARBA00011032"/>
    </source>
</evidence>
<protein>
    <submittedName>
        <fullName evidence="10">Aldehyde:ferredoxin oxidoreductase</fullName>
    </submittedName>
</protein>